<proteinExistence type="predicted"/>
<dbReference type="EMBL" id="JAEVHL010000056">
    <property type="protein sequence ID" value="MBM0276456.1"/>
    <property type="molecule type" value="Genomic_DNA"/>
</dbReference>
<gene>
    <name evidence="2" type="ORF">JM949_13980</name>
</gene>
<keyword evidence="3" id="KW-1185">Reference proteome</keyword>
<sequence length="64" mass="7299">MAEPAKKVAQQTEERLENLADTIRAKFDKVTEGTFRDRIKEGRFAERAEPGADEARPGTERKHD</sequence>
<evidence type="ECO:0000313" key="2">
    <source>
        <dbReference type="EMBL" id="MBM0276456.1"/>
    </source>
</evidence>
<reference evidence="2 3" key="1">
    <citation type="submission" date="2021-01" db="EMBL/GenBank/DDBJ databases">
        <title>Draft genome sequence of Micromonospora sp. strain STR1s_6.</title>
        <authorList>
            <person name="Karlyshev A."/>
            <person name="Jawad R."/>
        </authorList>
    </citation>
    <scope>NUCLEOTIDE SEQUENCE [LARGE SCALE GENOMIC DNA]</scope>
    <source>
        <strain evidence="2 3">STR1S-6</strain>
    </source>
</reference>
<dbReference type="RefSeq" id="WP_203148925.1">
    <property type="nucleotide sequence ID" value="NZ_JAEVHL010000056.1"/>
</dbReference>
<accession>A0ABS1YGB2</accession>
<comment type="caution">
    <text evidence="2">The sequence shown here is derived from an EMBL/GenBank/DDBJ whole genome shotgun (WGS) entry which is preliminary data.</text>
</comment>
<dbReference type="Proteomes" id="UP000622245">
    <property type="component" value="Unassembled WGS sequence"/>
</dbReference>
<name>A0ABS1YGB2_9ACTN</name>
<evidence type="ECO:0008006" key="4">
    <source>
        <dbReference type="Google" id="ProtNLM"/>
    </source>
</evidence>
<feature type="region of interest" description="Disordered" evidence="1">
    <location>
        <begin position="39"/>
        <end position="64"/>
    </location>
</feature>
<protein>
    <recommendedName>
        <fullName evidence="4">MT0933-like antitoxin protein</fullName>
    </recommendedName>
</protein>
<evidence type="ECO:0000313" key="3">
    <source>
        <dbReference type="Proteomes" id="UP000622245"/>
    </source>
</evidence>
<evidence type="ECO:0000256" key="1">
    <source>
        <dbReference type="SAM" id="MobiDB-lite"/>
    </source>
</evidence>
<organism evidence="2 3">
    <name type="scientific">Micromonospora tarensis</name>
    <dbReference type="NCBI Taxonomy" id="2806100"/>
    <lineage>
        <taxon>Bacteria</taxon>
        <taxon>Bacillati</taxon>
        <taxon>Actinomycetota</taxon>
        <taxon>Actinomycetes</taxon>
        <taxon>Micromonosporales</taxon>
        <taxon>Micromonosporaceae</taxon>
        <taxon>Micromonospora</taxon>
    </lineage>
</organism>